<dbReference type="SUPFAM" id="SSF51730">
    <property type="entry name" value="FAD-linked oxidoreductase"/>
    <property type="match status" value="1"/>
</dbReference>
<dbReference type="FunFam" id="3.20.20.220:FF:000002">
    <property type="entry name" value="Methylenetetrahydrofolate reductase"/>
    <property type="match status" value="1"/>
</dbReference>
<comment type="similarity">
    <text evidence="3">Belongs to the methylenetetrahydrofolate reductase family.</text>
</comment>
<evidence type="ECO:0000256" key="3">
    <source>
        <dbReference type="ARBA" id="ARBA00006743"/>
    </source>
</evidence>
<reference evidence="10" key="1">
    <citation type="submission" date="2021-11" db="EMBL/GenBank/DDBJ databases">
        <authorList>
            <person name="Herlambang A."/>
            <person name="Guo Y."/>
            <person name="Takashima Y."/>
            <person name="Nishizawa T."/>
        </authorList>
    </citation>
    <scope>NUCLEOTIDE SEQUENCE</scope>
    <source>
        <strain evidence="10">E1425</strain>
    </source>
</reference>
<dbReference type="PANTHER" id="PTHR45754:SF3">
    <property type="entry name" value="METHYLENETETRAHYDROFOLATE REDUCTASE (NADPH)"/>
    <property type="match status" value="1"/>
</dbReference>
<dbReference type="GO" id="GO:0071949">
    <property type="term" value="F:FAD binding"/>
    <property type="evidence" value="ECO:0007669"/>
    <property type="project" value="TreeGrafter"/>
</dbReference>
<dbReference type="InterPro" id="IPR053806">
    <property type="entry name" value="MTHFR_C"/>
</dbReference>
<dbReference type="GO" id="GO:0009086">
    <property type="term" value="P:methionine biosynthetic process"/>
    <property type="evidence" value="ECO:0007669"/>
    <property type="project" value="TreeGrafter"/>
</dbReference>
<dbReference type="OrthoDB" id="16284at2759"/>
<dbReference type="Gene3D" id="3.20.20.220">
    <property type="match status" value="1"/>
</dbReference>
<dbReference type="AlphaFoldDB" id="A0A9P3H350"/>
<evidence type="ECO:0000256" key="1">
    <source>
        <dbReference type="ARBA" id="ARBA00001974"/>
    </source>
</evidence>
<reference evidence="10" key="2">
    <citation type="journal article" date="2022" name="Microbiol. Resour. Announc.">
        <title>Whole-Genome Sequence of Entomortierella parvispora E1425, a Mucoromycotan Fungus Associated with Burkholderiaceae-Related Endosymbiotic Bacteria.</title>
        <authorList>
            <person name="Herlambang A."/>
            <person name="Guo Y."/>
            <person name="Takashima Y."/>
            <person name="Narisawa K."/>
            <person name="Ohta H."/>
            <person name="Nishizawa T."/>
        </authorList>
    </citation>
    <scope>NUCLEOTIDE SEQUENCE</scope>
    <source>
        <strain evidence="10">E1425</strain>
    </source>
</reference>
<name>A0A9P3H350_9FUNG</name>
<organism evidence="10 11">
    <name type="scientific">Entomortierella parvispora</name>
    <dbReference type="NCBI Taxonomy" id="205924"/>
    <lineage>
        <taxon>Eukaryota</taxon>
        <taxon>Fungi</taxon>
        <taxon>Fungi incertae sedis</taxon>
        <taxon>Mucoromycota</taxon>
        <taxon>Mortierellomycotina</taxon>
        <taxon>Mortierellomycetes</taxon>
        <taxon>Mortierellales</taxon>
        <taxon>Mortierellaceae</taxon>
        <taxon>Entomortierella</taxon>
    </lineage>
</organism>
<evidence type="ECO:0000256" key="8">
    <source>
        <dbReference type="RuleBase" id="RU004254"/>
    </source>
</evidence>
<dbReference type="CDD" id="cd00537">
    <property type="entry name" value="MTHFR"/>
    <property type="match status" value="1"/>
</dbReference>
<evidence type="ECO:0000256" key="6">
    <source>
        <dbReference type="ARBA" id="ARBA00022857"/>
    </source>
</evidence>
<evidence type="ECO:0000256" key="7">
    <source>
        <dbReference type="ARBA" id="ARBA00023002"/>
    </source>
</evidence>
<evidence type="ECO:0000313" key="11">
    <source>
        <dbReference type="Proteomes" id="UP000827284"/>
    </source>
</evidence>
<evidence type="ECO:0000259" key="9">
    <source>
        <dbReference type="Pfam" id="PF21895"/>
    </source>
</evidence>
<dbReference type="Proteomes" id="UP000827284">
    <property type="component" value="Unassembled WGS sequence"/>
</dbReference>
<gene>
    <name evidence="10" type="ORF">EMPS_01486</name>
</gene>
<evidence type="ECO:0000256" key="2">
    <source>
        <dbReference type="ARBA" id="ARBA00004777"/>
    </source>
</evidence>
<dbReference type="PANTHER" id="PTHR45754">
    <property type="entry name" value="METHYLENETETRAHYDROFOLATE REDUCTASE"/>
    <property type="match status" value="1"/>
</dbReference>
<accession>A0A9P3H350</accession>
<dbReference type="Pfam" id="PF21895">
    <property type="entry name" value="MTHFR_C"/>
    <property type="match status" value="1"/>
</dbReference>
<sequence length="649" mass="72535">MKIIDRIIKGQEEGRPLFSFEYFSPKTAQGMVNLHDRIERMCYLGPEFIDITWGAGGSRPAATLEVVSNAQKVYGVETCMHLICTNNPTDKIDKALSEARACGNQNILALRGDPPHGQSEWSACEGGLNYASDLVRYIRKTHGDYFGIGVAGYPEKHPESATMEEDLMFLKEKVDAGADFIVTQLFFDVPMFLDWVKACRAVGINCPIIPGVMPIQAYASFKKNIVGLSIPQWILDGIEPIKNDDQAIRAFGVEVGIKMTKELIEGGVCGIHYYTFNLERSTRLILEGAGLVNKTDYIKKNMPWRSSFDEKRKEESVRPIFWSNRAKSYISRTDNWDEFPNGRWGDSRSPAFGDLDRYGVYLKYTSDEAVQHWGTPNELSDICQLFVKYCHGETLTLPWSDQALALESGTIKDRLVELNSLGYLTINSQPAVNGAKSDDKVFGWGPKGGYVYQKAYLEFFVSPETLEKLQKRMSLFPTFTYNAINKAGDLQTNTNACKPNAVTWGVFPGREVVQPTIVDIASFDAWKDEAFTLWEQWSRCYPQQSKPRELLSEMAQTWYLVNIVNNDYHEANGIFEIFKEDLAILTQVKEAADAQEGERTATASPVNGVSASADLLTSKVQEVQLSTGDKQATIPSAETVAVVAEVVSA</sequence>
<dbReference type="InterPro" id="IPR029041">
    <property type="entry name" value="FAD-linked_oxidoreductase-like"/>
</dbReference>
<comment type="caution">
    <text evidence="10">The sequence shown here is derived from an EMBL/GenBank/DDBJ whole genome shotgun (WGS) entry which is preliminary data.</text>
</comment>
<dbReference type="InterPro" id="IPR003171">
    <property type="entry name" value="Mehydrof_redctse-like"/>
</dbReference>
<keyword evidence="7" id="KW-0560">Oxidoreductase</keyword>
<evidence type="ECO:0000256" key="5">
    <source>
        <dbReference type="ARBA" id="ARBA00022827"/>
    </source>
</evidence>
<keyword evidence="4" id="KW-0285">Flavoprotein</keyword>
<protein>
    <submittedName>
        <fullName evidence="10">Methylenetetrahydrofolate reductase (NADPH)</fullName>
    </submittedName>
</protein>
<dbReference type="GO" id="GO:0005829">
    <property type="term" value="C:cytosol"/>
    <property type="evidence" value="ECO:0007669"/>
    <property type="project" value="TreeGrafter"/>
</dbReference>
<dbReference type="Pfam" id="PF02219">
    <property type="entry name" value="MTHFR"/>
    <property type="match status" value="1"/>
</dbReference>
<dbReference type="EMBL" id="BQFW01000002">
    <property type="protein sequence ID" value="GJJ69140.1"/>
    <property type="molecule type" value="Genomic_DNA"/>
</dbReference>
<keyword evidence="5" id="KW-0274">FAD</keyword>
<comment type="pathway">
    <text evidence="2 8">One-carbon metabolism; tetrahydrofolate interconversion.</text>
</comment>
<feature type="domain" description="MTHFR SAM-binding regulatory" evidence="9">
    <location>
        <begin position="300"/>
        <end position="581"/>
    </location>
</feature>
<dbReference type="GO" id="GO:0004489">
    <property type="term" value="F:methylenetetrahydrofolate reductase [NAD(P)H] activity"/>
    <property type="evidence" value="ECO:0007669"/>
    <property type="project" value="InterPro"/>
</dbReference>
<proteinExistence type="inferred from homology"/>
<dbReference type="NCBIfam" id="TIGR00677">
    <property type="entry name" value="fadh2_euk"/>
    <property type="match status" value="1"/>
</dbReference>
<dbReference type="GO" id="GO:0035999">
    <property type="term" value="P:tetrahydrofolate interconversion"/>
    <property type="evidence" value="ECO:0007669"/>
    <property type="project" value="TreeGrafter"/>
</dbReference>
<keyword evidence="6" id="KW-0521">NADP</keyword>
<keyword evidence="11" id="KW-1185">Reference proteome</keyword>
<evidence type="ECO:0000256" key="4">
    <source>
        <dbReference type="ARBA" id="ARBA00022630"/>
    </source>
</evidence>
<dbReference type="InterPro" id="IPR004621">
    <property type="entry name" value="Fadh2_euk"/>
</dbReference>
<comment type="cofactor">
    <cofactor evidence="1">
        <name>FAD</name>
        <dbReference type="ChEBI" id="CHEBI:57692"/>
    </cofactor>
</comment>
<evidence type="ECO:0000313" key="10">
    <source>
        <dbReference type="EMBL" id="GJJ69140.1"/>
    </source>
</evidence>